<keyword evidence="1" id="KW-0812">Transmembrane</keyword>
<dbReference type="EMBL" id="LR215050">
    <property type="protein sequence ID" value="VEU82810.1"/>
    <property type="molecule type" value="Genomic_DNA"/>
</dbReference>
<evidence type="ECO:0000313" key="3">
    <source>
        <dbReference type="Proteomes" id="UP000290909"/>
    </source>
</evidence>
<dbReference type="AlphaFoldDB" id="A0A449BK61"/>
<dbReference type="InterPro" id="IPR011042">
    <property type="entry name" value="6-blade_b-propeller_TolB-like"/>
</dbReference>
<sequence>MKLTFKILLLILLPFQLAVVRYNYSYYGEVIHSAPGLNFSAYFNEQTLGVPFNSPEDMVVYDGKLYIITSGSNNLVVVDERFDVAMGPRYVFKKVTETVPDDSKEPTEDNPNPTKEIEVEKFLKEDGKLAVTYFVPSESYKDYLIEQGESVPEYYTLNKPRGLDVKDTGIYIADTENLRILKLNHDFEVVDIFTEVDNIAFEGKAFKPKKITTDTTGRMYVVAQDMFEGIIELENNGSFNRFTGVNPIKLTPFDIFKRSLMSEEQIARLPKFLPTEYTNVTMTAENFIYATSLPSKNNDEAMIQLINPKGVDVLQREGYAIPKGDQQYVINMNNYVVDGPSTLADIAIYKDGIYTVLDQKRSRLFTYDSEGNLLYINGEAGNQSDKFAEGVAITYFNDNLLVLDRRQRTVVVYEHTNFGKKVNEAIMFHGMGEFEQAAKVWEEVLVLNTNYEVAYKGIGKYYLRNGDYKTAMEYFKYGHDQYYYSKAFKQYRNNIIKANFGYILAIIIIIPTGLYVWKQIKKRKGSKVSWKKK</sequence>
<organism evidence="2 3">
    <name type="scientific">Acholeplasma hippikon</name>
    <dbReference type="NCBI Taxonomy" id="264636"/>
    <lineage>
        <taxon>Bacteria</taxon>
        <taxon>Bacillati</taxon>
        <taxon>Mycoplasmatota</taxon>
        <taxon>Mollicutes</taxon>
        <taxon>Acholeplasmatales</taxon>
        <taxon>Acholeplasmataceae</taxon>
        <taxon>Acholeplasma</taxon>
    </lineage>
</organism>
<dbReference type="STRING" id="1408416.GCA_000702765_00272"/>
<keyword evidence="1" id="KW-0472">Membrane</keyword>
<dbReference type="InterPro" id="IPR011990">
    <property type="entry name" value="TPR-like_helical_dom_sf"/>
</dbReference>
<evidence type="ECO:0000313" key="2">
    <source>
        <dbReference type="EMBL" id="VEU82810.1"/>
    </source>
</evidence>
<evidence type="ECO:0000256" key="1">
    <source>
        <dbReference type="SAM" id="Phobius"/>
    </source>
</evidence>
<proteinExistence type="predicted"/>
<keyword evidence="3" id="KW-1185">Reference proteome</keyword>
<gene>
    <name evidence="2" type="ORF">NCTC10172_00834</name>
</gene>
<dbReference type="KEGG" id="ahk:NCTC10172_00834"/>
<feature type="transmembrane region" description="Helical" evidence="1">
    <location>
        <begin position="500"/>
        <end position="517"/>
    </location>
</feature>
<accession>A0A449BK61</accession>
<protein>
    <submittedName>
        <fullName evidence="2">Uncharacterized protein</fullName>
    </submittedName>
</protein>
<dbReference type="Proteomes" id="UP000290909">
    <property type="component" value="Chromosome"/>
</dbReference>
<reference evidence="2 3" key="1">
    <citation type="submission" date="2019-01" db="EMBL/GenBank/DDBJ databases">
        <authorList>
            <consortium name="Pathogen Informatics"/>
        </authorList>
    </citation>
    <scope>NUCLEOTIDE SEQUENCE [LARGE SCALE GENOMIC DNA]</scope>
    <source>
        <strain evidence="2 3">NCTC10172</strain>
    </source>
</reference>
<dbReference type="SUPFAM" id="SSF101898">
    <property type="entry name" value="NHL repeat"/>
    <property type="match status" value="1"/>
</dbReference>
<keyword evidence="1" id="KW-1133">Transmembrane helix</keyword>
<name>A0A449BK61_9MOLU</name>
<dbReference type="SUPFAM" id="SSF48452">
    <property type="entry name" value="TPR-like"/>
    <property type="match status" value="1"/>
</dbReference>
<dbReference type="Gene3D" id="1.25.40.10">
    <property type="entry name" value="Tetratricopeptide repeat domain"/>
    <property type="match status" value="1"/>
</dbReference>
<dbReference type="Gene3D" id="2.120.10.30">
    <property type="entry name" value="TolB, C-terminal domain"/>
    <property type="match status" value="1"/>
</dbReference>